<feature type="compositionally biased region" description="Polar residues" evidence="5">
    <location>
        <begin position="206"/>
        <end position="222"/>
    </location>
</feature>
<dbReference type="InterPro" id="IPR006447">
    <property type="entry name" value="Myb_dom_plants"/>
</dbReference>
<keyword evidence="1" id="KW-0805">Transcription regulation</keyword>
<protein>
    <recommendedName>
        <fullName evidence="6">HTH myb-type domain-containing protein</fullName>
    </recommendedName>
</protein>
<reference evidence="7 8" key="1">
    <citation type="journal article" date="2019" name="Nat. Plants">
        <title>Genome sequencing of Musa balbisiana reveals subgenome evolution and function divergence in polyploid bananas.</title>
        <authorList>
            <person name="Yao X."/>
        </authorList>
    </citation>
    <scope>NUCLEOTIDE SEQUENCE [LARGE SCALE GENOMIC DNA]</scope>
    <source>
        <strain evidence="8">cv. DH-PKW</strain>
        <tissue evidence="7">Leaves</tissue>
    </source>
</reference>
<dbReference type="InterPro" id="IPR009057">
    <property type="entry name" value="Homeodomain-like_sf"/>
</dbReference>
<evidence type="ECO:0000259" key="6">
    <source>
        <dbReference type="PROSITE" id="PS51294"/>
    </source>
</evidence>
<evidence type="ECO:0000313" key="7">
    <source>
        <dbReference type="EMBL" id="THU73786.1"/>
    </source>
</evidence>
<dbReference type="GO" id="GO:0003677">
    <property type="term" value="F:DNA binding"/>
    <property type="evidence" value="ECO:0007669"/>
    <property type="project" value="UniProtKB-KW"/>
</dbReference>
<dbReference type="PANTHER" id="PTHR31499">
    <property type="entry name" value="MYB FAMILY TRANSCRIPTION FACTOR PHL11"/>
    <property type="match status" value="1"/>
</dbReference>
<feature type="region of interest" description="Disordered" evidence="5">
    <location>
        <begin position="370"/>
        <end position="392"/>
    </location>
</feature>
<comment type="caution">
    <text evidence="7">The sequence shown here is derived from an EMBL/GenBank/DDBJ whole genome shotgun (WGS) entry which is preliminary data.</text>
</comment>
<accession>A0A4S8KET7</accession>
<evidence type="ECO:0000256" key="1">
    <source>
        <dbReference type="ARBA" id="ARBA00023015"/>
    </source>
</evidence>
<dbReference type="InterPro" id="IPR025756">
    <property type="entry name" value="Myb_CC_LHEQLE"/>
</dbReference>
<dbReference type="SUPFAM" id="SSF46689">
    <property type="entry name" value="Homeodomain-like"/>
    <property type="match status" value="1"/>
</dbReference>
<dbReference type="PANTHER" id="PTHR31499:SF80">
    <property type="entry name" value="HTH MYB-TYPE DOMAIN-CONTAINING PROTEIN"/>
    <property type="match status" value="1"/>
</dbReference>
<keyword evidence="3" id="KW-0804">Transcription</keyword>
<evidence type="ECO:0000256" key="2">
    <source>
        <dbReference type="ARBA" id="ARBA00023125"/>
    </source>
</evidence>
<feature type="compositionally biased region" description="Basic and acidic residues" evidence="5">
    <location>
        <begin position="166"/>
        <end position="178"/>
    </location>
</feature>
<sequence>MSCSGDQRSNLSREFQSFLWRSAMNLQTNDLHDLCFGSLGNAPFEAPDLSYKAPAFLGCCFPVARNPFSSHAPRRGFMPPDLPTPASRCVGSSPAAFYAAEQMMGLPQLDYRSVSKPTRTSSEAWSSNKPAASFFEQDGISYRSRDDALDSVLNLRMLQSRVPSSRDDFSKFLREDPQPHPGSRQAGWSAASPPLVIHDPSVGCGPSSSSMEKQNSQPQTEKQLPKALSTAPGTALSNKTRIRWTQDLHERFVECANRLGGAEKATPKGILKLMNSAGLTIYHVKSHLQKYRIAKHIPERAEGKFERRAAANVAELDPKIGMQFTEALRLQLDVQVRLHEQLQIQKNLQMRIEAQSRKLQQMLEEQAKSNIGHVQPENMDVSSAGDSPAESFDDAQLLHQVSIID</sequence>
<gene>
    <name evidence="7" type="ORF">C4D60_Mb04t26520</name>
</gene>
<dbReference type="NCBIfam" id="TIGR01557">
    <property type="entry name" value="myb_SHAQKYF"/>
    <property type="match status" value="1"/>
</dbReference>
<dbReference type="Proteomes" id="UP000317650">
    <property type="component" value="Chromosome 4"/>
</dbReference>
<evidence type="ECO:0000256" key="3">
    <source>
        <dbReference type="ARBA" id="ARBA00023163"/>
    </source>
</evidence>
<dbReference type="InterPro" id="IPR001005">
    <property type="entry name" value="SANT/Myb"/>
</dbReference>
<evidence type="ECO:0000256" key="5">
    <source>
        <dbReference type="SAM" id="MobiDB-lite"/>
    </source>
</evidence>
<dbReference type="EMBL" id="PYDT01000001">
    <property type="protein sequence ID" value="THU73786.1"/>
    <property type="molecule type" value="Genomic_DNA"/>
</dbReference>
<evidence type="ECO:0000256" key="4">
    <source>
        <dbReference type="ARBA" id="ARBA00023242"/>
    </source>
</evidence>
<dbReference type="Gene3D" id="1.10.10.60">
    <property type="entry name" value="Homeodomain-like"/>
    <property type="match status" value="1"/>
</dbReference>
<evidence type="ECO:0000313" key="8">
    <source>
        <dbReference type="Proteomes" id="UP000317650"/>
    </source>
</evidence>
<name>A0A4S8KET7_MUSBA</name>
<keyword evidence="4" id="KW-0539">Nucleus</keyword>
<dbReference type="Pfam" id="PF00249">
    <property type="entry name" value="Myb_DNA-binding"/>
    <property type="match status" value="1"/>
</dbReference>
<keyword evidence="2" id="KW-0238">DNA-binding</keyword>
<dbReference type="AlphaFoldDB" id="A0A4S8KET7"/>
<dbReference type="STRING" id="52838.A0A4S8KET7"/>
<keyword evidence="8" id="KW-1185">Reference proteome</keyword>
<dbReference type="FunFam" id="1.10.10.60:FF:000002">
    <property type="entry name" value="Myb family transcription factor"/>
    <property type="match status" value="1"/>
</dbReference>
<organism evidence="7 8">
    <name type="scientific">Musa balbisiana</name>
    <name type="common">Banana</name>
    <dbReference type="NCBI Taxonomy" id="52838"/>
    <lineage>
        <taxon>Eukaryota</taxon>
        <taxon>Viridiplantae</taxon>
        <taxon>Streptophyta</taxon>
        <taxon>Embryophyta</taxon>
        <taxon>Tracheophyta</taxon>
        <taxon>Spermatophyta</taxon>
        <taxon>Magnoliopsida</taxon>
        <taxon>Liliopsida</taxon>
        <taxon>Zingiberales</taxon>
        <taxon>Musaceae</taxon>
        <taxon>Musa</taxon>
    </lineage>
</organism>
<dbReference type="PROSITE" id="PS51294">
    <property type="entry name" value="HTH_MYB"/>
    <property type="match status" value="1"/>
</dbReference>
<feature type="region of interest" description="Disordered" evidence="5">
    <location>
        <begin position="166"/>
        <end position="238"/>
    </location>
</feature>
<dbReference type="GO" id="GO:0003700">
    <property type="term" value="F:DNA-binding transcription factor activity"/>
    <property type="evidence" value="ECO:0007669"/>
    <property type="project" value="InterPro"/>
</dbReference>
<dbReference type="InterPro" id="IPR046955">
    <property type="entry name" value="PHR1-like"/>
</dbReference>
<dbReference type="Pfam" id="PF14379">
    <property type="entry name" value="Myb_CC_LHEQLE"/>
    <property type="match status" value="1"/>
</dbReference>
<feature type="domain" description="HTH myb-type" evidence="6">
    <location>
        <begin position="236"/>
        <end position="296"/>
    </location>
</feature>
<proteinExistence type="predicted"/>
<dbReference type="InterPro" id="IPR017930">
    <property type="entry name" value="Myb_dom"/>
</dbReference>